<dbReference type="RefSeq" id="WP_131760748.1">
    <property type="nucleotide sequence ID" value="NZ_JBHTGP010000010.1"/>
</dbReference>
<keyword evidence="4" id="KW-1185">Reference proteome</keyword>
<name>A0ABW2XPZ8_9ACTN</name>
<feature type="region of interest" description="Disordered" evidence="2">
    <location>
        <begin position="175"/>
        <end position="205"/>
    </location>
</feature>
<dbReference type="Proteomes" id="UP001597063">
    <property type="component" value="Unassembled WGS sequence"/>
</dbReference>
<evidence type="ECO:0000313" key="3">
    <source>
        <dbReference type="EMBL" id="MFD0686351.1"/>
    </source>
</evidence>
<feature type="compositionally biased region" description="Pro residues" evidence="2">
    <location>
        <begin position="57"/>
        <end position="85"/>
    </location>
</feature>
<gene>
    <name evidence="3" type="ORF">ACFQZM_17760</name>
</gene>
<organism evidence="3 4">
    <name type="scientific">Actinomadura fibrosa</name>
    <dbReference type="NCBI Taxonomy" id="111802"/>
    <lineage>
        <taxon>Bacteria</taxon>
        <taxon>Bacillati</taxon>
        <taxon>Actinomycetota</taxon>
        <taxon>Actinomycetes</taxon>
        <taxon>Streptosporangiales</taxon>
        <taxon>Thermomonosporaceae</taxon>
        <taxon>Actinomadura</taxon>
    </lineage>
</organism>
<dbReference type="InterPro" id="IPR005531">
    <property type="entry name" value="Asp23"/>
</dbReference>
<feature type="compositionally biased region" description="Pro residues" evidence="2">
    <location>
        <begin position="99"/>
        <end position="110"/>
    </location>
</feature>
<comment type="similarity">
    <text evidence="1">Belongs to the asp23 family.</text>
</comment>
<feature type="compositionally biased region" description="Low complexity" evidence="2">
    <location>
        <begin position="184"/>
        <end position="194"/>
    </location>
</feature>
<sequence>MTELDKGYSGNGGEPPSEVRSMPYFPGAPGQAGQPGQSGQQGPPGSPGRPGPGQSPHDPPLPTGMPLSAPPSPPPPGPAPVPAPVPAGGGAAGPSGGSAPPPYVPAPHAPAPHAMPAQGGRPSGDGPPDGPDAEAVGTGRAVEGRITIEDEVIEKIAAIAALEVAGVVALTGRPGPGPGPAPGPVSAQGAAQGAEPLRRPEPAAGGVRIRLHDDEVTLDLGIAVEYGSVIMDVATVVKANVARVAGLMLGMRVAAVNVAVEDVRMPGPRSR</sequence>
<reference evidence="4" key="1">
    <citation type="journal article" date="2019" name="Int. J. Syst. Evol. Microbiol.">
        <title>The Global Catalogue of Microorganisms (GCM) 10K type strain sequencing project: providing services to taxonomists for standard genome sequencing and annotation.</title>
        <authorList>
            <consortium name="The Broad Institute Genomics Platform"/>
            <consortium name="The Broad Institute Genome Sequencing Center for Infectious Disease"/>
            <person name="Wu L."/>
            <person name="Ma J."/>
        </authorList>
    </citation>
    <scope>NUCLEOTIDE SEQUENCE [LARGE SCALE GENOMIC DNA]</scope>
    <source>
        <strain evidence="4">JCM 9371</strain>
    </source>
</reference>
<feature type="compositionally biased region" description="Gly residues" evidence="2">
    <location>
        <begin position="87"/>
        <end position="96"/>
    </location>
</feature>
<comment type="caution">
    <text evidence="3">The sequence shown here is derived from an EMBL/GenBank/DDBJ whole genome shotgun (WGS) entry which is preliminary data.</text>
</comment>
<feature type="region of interest" description="Disordered" evidence="2">
    <location>
        <begin position="1"/>
        <end position="142"/>
    </location>
</feature>
<accession>A0ABW2XPZ8</accession>
<proteinExistence type="inferred from homology"/>
<feature type="compositionally biased region" description="Low complexity" evidence="2">
    <location>
        <begin position="111"/>
        <end position="126"/>
    </location>
</feature>
<evidence type="ECO:0000256" key="2">
    <source>
        <dbReference type="SAM" id="MobiDB-lite"/>
    </source>
</evidence>
<feature type="compositionally biased region" description="Low complexity" evidence="2">
    <location>
        <begin position="27"/>
        <end position="43"/>
    </location>
</feature>
<evidence type="ECO:0000313" key="4">
    <source>
        <dbReference type="Proteomes" id="UP001597063"/>
    </source>
</evidence>
<evidence type="ECO:0000256" key="1">
    <source>
        <dbReference type="ARBA" id="ARBA00005721"/>
    </source>
</evidence>
<dbReference type="Pfam" id="PF03780">
    <property type="entry name" value="Asp23"/>
    <property type="match status" value="1"/>
</dbReference>
<dbReference type="EMBL" id="JBHTGP010000010">
    <property type="protein sequence ID" value="MFD0686351.1"/>
    <property type="molecule type" value="Genomic_DNA"/>
</dbReference>
<dbReference type="PANTHER" id="PTHR34297">
    <property type="entry name" value="HYPOTHETICAL CYTOSOLIC PROTEIN-RELATED"/>
    <property type="match status" value="1"/>
</dbReference>
<protein>
    <submittedName>
        <fullName evidence="3">Asp23/Gls24 family envelope stress response protein</fullName>
    </submittedName>
</protein>